<dbReference type="EMBL" id="MKQR01000007">
    <property type="protein sequence ID" value="OLR94629.1"/>
    <property type="molecule type" value="Genomic_DNA"/>
</dbReference>
<keyword evidence="1" id="KW-0812">Transmembrane</keyword>
<keyword evidence="4" id="KW-1185">Reference proteome</keyword>
<dbReference type="Pfam" id="PF10756">
    <property type="entry name" value="bPH_6"/>
    <property type="match status" value="1"/>
</dbReference>
<reference evidence="3 4" key="1">
    <citation type="submission" date="2016-10" db="EMBL/GenBank/DDBJ databases">
        <title>The Draft Genome Sequence of Actinokineospora bangkokensis 44EHWT reveals the biosynthetic pathway of antifungal compounds Thailandins with unusual extender unit butylmalonyl-CoA.</title>
        <authorList>
            <person name="Greule A."/>
            <person name="Intra B."/>
            <person name="Flemming S."/>
            <person name="Rommel M.G."/>
            <person name="Panbangred W."/>
            <person name="Bechthold A."/>
        </authorList>
    </citation>
    <scope>NUCLEOTIDE SEQUENCE [LARGE SCALE GENOMIC DNA]</scope>
    <source>
        <strain evidence="3 4">44EHW</strain>
    </source>
</reference>
<comment type="caution">
    <text evidence="3">The sequence shown here is derived from an EMBL/GenBank/DDBJ whole genome shotgun (WGS) entry which is preliminary data.</text>
</comment>
<protein>
    <recommendedName>
        <fullName evidence="2">Low molecular weight protein antigen 6 PH domain-containing protein</fullName>
    </recommendedName>
</protein>
<keyword evidence="1" id="KW-0472">Membrane</keyword>
<proteinExistence type="predicted"/>
<sequence>MTSGPQASRPLTSRPRRVRWVAAAFAVVFVALFTVVAVLLGGDTSTGVYFRLSDQLAMVGIGVLLACGALWLTRPRVSADADGVTVRNLLGSTRFDWASVVGISFPDGASWARLELPDDEYVPVMAVQAVDGDRAVAAIREMRKLHRAAHAQQSA</sequence>
<evidence type="ECO:0000313" key="4">
    <source>
        <dbReference type="Proteomes" id="UP000186040"/>
    </source>
</evidence>
<feature type="transmembrane region" description="Helical" evidence="1">
    <location>
        <begin position="52"/>
        <end position="72"/>
    </location>
</feature>
<dbReference type="OrthoDB" id="5191452at2"/>
<dbReference type="STRING" id="1193682.BJP25_12930"/>
<keyword evidence="1" id="KW-1133">Transmembrane helix</keyword>
<dbReference type="InterPro" id="IPR019692">
    <property type="entry name" value="CFP-6_PH"/>
</dbReference>
<organism evidence="3 4">
    <name type="scientific">Actinokineospora bangkokensis</name>
    <dbReference type="NCBI Taxonomy" id="1193682"/>
    <lineage>
        <taxon>Bacteria</taxon>
        <taxon>Bacillati</taxon>
        <taxon>Actinomycetota</taxon>
        <taxon>Actinomycetes</taxon>
        <taxon>Pseudonocardiales</taxon>
        <taxon>Pseudonocardiaceae</taxon>
        <taxon>Actinokineospora</taxon>
    </lineage>
</organism>
<dbReference type="AlphaFoldDB" id="A0A1Q9LRH3"/>
<dbReference type="Proteomes" id="UP000186040">
    <property type="component" value="Unassembled WGS sequence"/>
</dbReference>
<feature type="domain" description="Low molecular weight protein antigen 6 PH" evidence="2">
    <location>
        <begin position="74"/>
        <end position="143"/>
    </location>
</feature>
<gene>
    <name evidence="3" type="ORF">BJP25_12930</name>
</gene>
<accession>A0A1Q9LRH3</accession>
<evidence type="ECO:0000313" key="3">
    <source>
        <dbReference type="EMBL" id="OLR94629.1"/>
    </source>
</evidence>
<feature type="transmembrane region" description="Helical" evidence="1">
    <location>
        <begin position="20"/>
        <end position="40"/>
    </location>
</feature>
<dbReference type="RefSeq" id="WP_075974007.1">
    <property type="nucleotide sequence ID" value="NZ_MKQR01000007.1"/>
</dbReference>
<name>A0A1Q9LRH3_9PSEU</name>
<evidence type="ECO:0000256" key="1">
    <source>
        <dbReference type="SAM" id="Phobius"/>
    </source>
</evidence>
<evidence type="ECO:0000259" key="2">
    <source>
        <dbReference type="Pfam" id="PF10756"/>
    </source>
</evidence>